<dbReference type="Proteomes" id="UP001642409">
    <property type="component" value="Unassembled WGS sequence"/>
</dbReference>
<gene>
    <name evidence="1" type="ORF">HINF_LOCUS15232</name>
</gene>
<sequence>MLSIISNISTYQITLLNYSFRIRFPEKLRVNFSPYLETVAPELYILVNLINVLQQFSKHLFDLGTELLYCQTAASLNLNQLLADQVKHYYSIARPQNQNASNAEHFREQIQNSSTSWFYSSVMPRKYVLCLTSFREQHHSITNIRSQN</sequence>
<evidence type="ECO:0000313" key="2">
    <source>
        <dbReference type="Proteomes" id="UP001642409"/>
    </source>
</evidence>
<dbReference type="EMBL" id="CAXDID020000036">
    <property type="protein sequence ID" value="CAL5997407.1"/>
    <property type="molecule type" value="Genomic_DNA"/>
</dbReference>
<accession>A0ABP1HLX2</accession>
<keyword evidence="2" id="KW-1185">Reference proteome</keyword>
<proteinExistence type="predicted"/>
<reference evidence="1 2" key="1">
    <citation type="submission" date="2024-07" db="EMBL/GenBank/DDBJ databases">
        <authorList>
            <person name="Akdeniz Z."/>
        </authorList>
    </citation>
    <scope>NUCLEOTIDE SEQUENCE [LARGE SCALE GENOMIC DNA]</scope>
</reference>
<name>A0ABP1HLX2_9EUKA</name>
<comment type="caution">
    <text evidence="1">The sequence shown here is derived from an EMBL/GenBank/DDBJ whole genome shotgun (WGS) entry which is preliminary data.</text>
</comment>
<organism evidence="1 2">
    <name type="scientific">Hexamita inflata</name>
    <dbReference type="NCBI Taxonomy" id="28002"/>
    <lineage>
        <taxon>Eukaryota</taxon>
        <taxon>Metamonada</taxon>
        <taxon>Diplomonadida</taxon>
        <taxon>Hexamitidae</taxon>
        <taxon>Hexamitinae</taxon>
        <taxon>Hexamita</taxon>
    </lineage>
</organism>
<protein>
    <submittedName>
        <fullName evidence="1">Hypothetical_protein</fullName>
    </submittedName>
</protein>
<evidence type="ECO:0000313" key="1">
    <source>
        <dbReference type="EMBL" id="CAL5997407.1"/>
    </source>
</evidence>